<dbReference type="VEuPathDB" id="VectorBase:GBRI016045"/>
<protein>
    <submittedName>
        <fullName evidence="2">Uncharacterized protein</fullName>
    </submittedName>
</protein>
<proteinExistence type="predicted"/>
<name>A0A1A9WDZ2_9MUSC</name>
<dbReference type="EnsemblMetazoa" id="GBRI016045-RA">
    <property type="protein sequence ID" value="GBRI016045-PA"/>
    <property type="gene ID" value="GBRI016045"/>
</dbReference>
<keyword evidence="1" id="KW-0812">Transmembrane</keyword>
<reference evidence="2" key="2">
    <citation type="submission" date="2020-05" db="UniProtKB">
        <authorList>
            <consortium name="EnsemblMetazoa"/>
        </authorList>
    </citation>
    <scope>IDENTIFICATION</scope>
    <source>
        <strain evidence="2">IAEA</strain>
    </source>
</reference>
<accession>A0A1A9WDZ2</accession>
<sequence>MSPVRVKFRFKYYRMLDGKNLTLIGLVLNSGTFSIRRLNSSLFCTRLLLKSKIGAVVFFFTNFLMFHYKKSKSGPANTRFSTLSLFIFINGLTSPYRIHLQMFMCNMLPVNGIYL</sequence>
<reference evidence="3" key="1">
    <citation type="submission" date="2014-03" db="EMBL/GenBank/DDBJ databases">
        <authorList>
            <person name="Aksoy S."/>
            <person name="Warren W."/>
            <person name="Wilson R.K."/>
        </authorList>
    </citation>
    <scope>NUCLEOTIDE SEQUENCE [LARGE SCALE GENOMIC DNA]</scope>
    <source>
        <strain evidence="3">IAEA</strain>
    </source>
</reference>
<feature type="transmembrane region" description="Helical" evidence="1">
    <location>
        <begin position="80"/>
        <end position="98"/>
    </location>
</feature>
<organism evidence="2 3">
    <name type="scientific">Glossina brevipalpis</name>
    <dbReference type="NCBI Taxonomy" id="37001"/>
    <lineage>
        <taxon>Eukaryota</taxon>
        <taxon>Metazoa</taxon>
        <taxon>Ecdysozoa</taxon>
        <taxon>Arthropoda</taxon>
        <taxon>Hexapoda</taxon>
        <taxon>Insecta</taxon>
        <taxon>Pterygota</taxon>
        <taxon>Neoptera</taxon>
        <taxon>Endopterygota</taxon>
        <taxon>Diptera</taxon>
        <taxon>Brachycera</taxon>
        <taxon>Muscomorpha</taxon>
        <taxon>Hippoboscoidea</taxon>
        <taxon>Glossinidae</taxon>
        <taxon>Glossina</taxon>
    </lineage>
</organism>
<evidence type="ECO:0000313" key="3">
    <source>
        <dbReference type="Proteomes" id="UP000091820"/>
    </source>
</evidence>
<evidence type="ECO:0000256" key="1">
    <source>
        <dbReference type="SAM" id="Phobius"/>
    </source>
</evidence>
<evidence type="ECO:0000313" key="2">
    <source>
        <dbReference type="EnsemblMetazoa" id="GBRI016045-PA"/>
    </source>
</evidence>
<keyword evidence="1" id="KW-0472">Membrane</keyword>
<dbReference type="Proteomes" id="UP000091820">
    <property type="component" value="Unassembled WGS sequence"/>
</dbReference>
<dbReference type="AlphaFoldDB" id="A0A1A9WDZ2"/>
<feature type="transmembrane region" description="Helical" evidence="1">
    <location>
        <begin position="51"/>
        <end position="68"/>
    </location>
</feature>
<keyword evidence="3" id="KW-1185">Reference proteome</keyword>
<keyword evidence="1" id="KW-1133">Transmembrane helix</keyword>